<name>A0AA35WI78_GEOBA</name>
<dbReference type="Proteomes" id="UP001174909">
    <property type="component" value="Unassembled WGS sequence"/>
</dbReference>
<reference evidence="1" key="1">
    <citation type="submission" date="2023-03" db="EMBL/GenBank/DDBJ databases">
        <authorList>
            <person name="Steffen K."/>
            <person name="Cardenas P."/>
        </authorList>
    </citation>
    <scope>NUCLEOTIDE SEQUENCE</scope>
</reference>
<accession>A0AA35WI78</accession>
<evidence type="ECO:0000313" key="1">
    <source>
        <dbReference type="EMBL" id="CAI8014682.1"/>
    </source>
</evidence>
<sequence length="261" mass="28938">MQNTQMWAMYYCIMSRVSMMVYSIRSSTAQRSLLHFHATPSEGSVWVVNGIAMGVGKTELCMLAVIVASALYLYLGKDDEHNLPIHLSDDDIPVDPPDYNPAEEHGVRVCKSNGHAPNVFVLDLTYSVFPDEKIGDDILQDLFEYCSCTHWGGDCYEWTLVIDELDFVKTKRGSCGNTVKYSPVYKNATNPVGNSTVAKVYVREGGSFDVLPLDCVYDTVNAVLENALSSTESEYIEVVTVLANEIEKVTSTCVTANMKPQ</sequence>
<proteinExistence type="predicted"/>
<protein>
    <submittedName>
        <fullName evidence="1">Uncharacterized protein</fullName>
    </submittedName>
</protein>
<dbReference type="EMBL" id="CASHTH010001385">
    <property type="protein sequence ID" value="CAI8014682.1"/>
    <property type="molecule type" value="Genomic_DNA"/>
</dbReference>
<evidence type="ECO:0000313" key="2">
    <source>
        <dbReference type="Proteomes" id="UP001174909"/>
    </source>
</evidence>
<organism evidence="1 2">
    <name type="scientific">Geodia barretti</name>
    <name type="common">Barrett's horny sponge</name>
    <dbReference type="NCBI Taxonomy" id="519541"/>
    <lineage>
        <taxon>Eukaryota</taxon>
        <taxon>Metazoa</taxon>
        <taxon>Porifera</taxon>
        <taxon>Demospongiae</taxon>
        <taxon>Heteroscleromorpha</taxon>
        <taxon>Tetractinellida</taxon>
        <taxon>Astrophorina</taxon>
        <taxon>Geodiidae</taxon>
        <taxon>Geodia</taxon>
    </lineage>
</organism>
<dbReference type="AlphaFoldDB" id="A0AA35WI78"/>
<comment type="caution">
    <text evidence="1">The sequence shown here is derived from an EMBL/GenBank/DDBJ whole genome shotgun (WGS) entry which is preliminary data.</text>
</comment>
<gene>
    <name evidence="1" type="ORF">GBAR_LOCUS9170</name>
</gene>
<keyword evidence="2" id="KW-1185">Reference proteome</keyword>